<reference evidence="2 3" key="1">
    <citation type="submission" date="2016-04" db="EMBL/GenBank/DDBJ databases">
        <title>ATOL: Assembling a taxonomically balanced genome-scale reconstruction of the evolutionary history of the Enterobacteriaceae.</title>
        <authorList>
            <person name="Plunkett G.III."/>
            <person name="Neeno-Eckwall E.C."/>
            <person name="Glasner J.D."/>
            <person name="Perna N.T."/>
        </authorList>
    </citation>
    <scope>NUCLEOTIDE SEQUENCE [LARGE SCALE GENOMIC DNA]</scope>
    <source>
        <strain evidence="2 3">ATCC 12841</strain>
    </source>
</reference>
<dbReference type="NCBIfam" id="NF041794">
    <property type="entry name" value="1_anti-phage_ZorA1"/>
    <property type="match status" value="1"/>
</dbReference>
<evidence type="ECO:0000313" key="2">
    <source>
        <dbReference type="EMBL" id="OAT60206.1"/>
    </source>
</evidence>
<keyword evidence="1" id="KW-0472">Membrane</keyword>
<dbReference type="AlphaFoldDB" id="A0AA91IR36"/>
<feature type="transmembrane region" description="Helical" evidence="1">
    <location>
        <begin position="178"/>
        <end position="197"/>
    </location>
</feature>
<accession>A0AA91IR36</accession>
<dbReference type="EMBL" id="LXEX01000016">
    <property type="protein sequence ID" value="OAT60206.1"/>
    <property type="molecule type" value="Genomic_DNA"/>
</dbReference>
<keyword evidence="3" id="KW-1185">Reference proteome</keyword>
<keyword evidence="1" id="KW-1133">Transmembrane helix</keyword>
<evidence type="ECO:0008006" key="4">
    <source>
        <dbReference type="Google" id="ProtNLM"/>
    </source>
</evidence>
<name>A0AA91IR36_9GAMM</name>
<keyword evidence="1" id="KW-0812">Transmembrane</keyword>
<evidence type="ECO:0000256" key="1">
    <source>
        <dbReference type="SAM" id="Phobius"/>
    </source>
</evidence>
<protein>
    <recommendedName>
        <fullName evidence="4">Anti-phage defense ZorAB system ZorA</fullName>
    </recommendedName>
</protein>
<comment type="caution">
    <text evidence="2">The sequence shown here is derived from an EMBL/GenBank/DDBJ whole genome shotgun (WGS) entry which is preliminary data.</text>
</comment>
<proteinExistence type="predicted"/>
<feature type="transmembrane region" description="Helical" evidence="1">
    <location>
        <begin position="138"/>
        <end position="158"/>
    </location>
</feature>
<organism evidence="2 3">
    <name type="scientific">Obesumbacterium proteus ATCC 12841</name>
    <dbReference type="NCBI Taxonomy" id="1354268"/>
    <lineage>
        <taxon>Bacteria</taxon>
        <taxon>Pseudomonadati</taxon>
        <taxon>Pseudomonadota</taxon>
        <taxon>Gammaproteobacteria</taxon>
        <taxon>Enterobacterales</taxon>
        <taxon>Hafniaceae</taxon>
        <taxon>Obesumbacterium</taxon>
    </lineage>
</organism>
<dbReference type="NCBIfam" id="NF033916">
    <property type="entry name" value="antiphage_ZorA_3"/>
    <property type="match status" value="1"/>
</dbReference>
<evidence type="ECO:0000313" key="3">
    <source>
        <dbReference type="Proteomes" id="UP000078431"/>
    </source>
</evidence>
<dbReference type="InterPro" id="IPR049670">
    <property type="entry name" value="ZorA-like_t1"/>
</dbReference>
<sequence length="729" mass="80294">MDWLNSLLVILTSVQPAKVPFVVIVCVTIALVFFAIFYVFRAIKIVSKLKSKAKKISVWETESPAEKLHKLSELFAQSSMKHSWSEFEESLHQQKNLVEGELKLQKVRATAPSAVYFTEQQLIDIPLNTEFFKHLPGILTGIGIIGTFYGLMIGLFHFDPSTPEQVTSSVASLLRDVLYAFLGSFTAIAASIAVTWLEKFSLAKCYKYLEQLTAAIDQLFESGVGEEYLAELVKSSNESATQAKQLKDSLVTDLRDMLQNLVASQIQENEKLAQSLSSTYRDSGQQFAEQVSNAIESSLKSPLDKIAGAVQTASGDQSGQVHNMLEDVLTVFMSKLDNTFGKQFDNMHQMMGQSVGAIESMQTGFSALLQDMRSASEESKQGSAELMAQLLTEMKTGQQAMQSGMNDMLTSLQSSVAKIGTEGENAGERMAQQLEKVFADNEAREKAMADQMKEFIATIQQTSQQGQHETMQKMAASVEQVGEQLSSLFTQLEQGQKQLTTHQQDTQASLHQETQQIVSGFDEQVKSLLNALHAQQEATENALRRMAEQTTAHLQDMHTGADKMRVAAEHFESAGDKVKEANHLTADVLNKTQSAGNELSQASRELSSVVADYRNNRDSVAKSITLLEGIVANAQAELATRSQFLKELKQHNEGLHDYNREAKEFLEHSGQVLANGFNQFADGMKTSLDTTLGALDSNLDSAVKRLGSGIEELGESIESLEEMLSKVSV</sequence>
<dbReference type="Proteomes" id="UP000078431">
    <property type="component" value="Unassembled WGS sequence"/>
</dbReference>
<gene>
    <name evidence="2" type="ORF">M993_00982</name>
</gene>
<dbReference type="RefSeq" id="WP_061553415.1">
    <property type="nucleotide sequence ID" value="NZ_LXEX01000016.1"/>
</dbReference>
<feature type="transmembrane region" description="Helical" evidence="1">
    <location>
        <begin position="20"/>
        <end position="40"/>
    </location>
</feature>